<dbReference type="STRING" id="1301098.PKB_0089"/>
<reference evidence="1 2" key="1">
    <citation type="submission" date="2013-03" db="EMBL/GenBank/DDBJ databases">
        <authorList>
            <person name="Linke B."/>
        </authorList>
    </citation>
    <scope>NUCLEOTIDE SEQUENCE [LARGE SCALE GENOMIC DNA]</scope>
    <source>
        <strain evidence="1 2">B13</strain>
    </source>
</reference>
<dbReference type="PATRIC" id="fig|1301098.3.peg.93"/>
<accession>A0A024HAE2</accession>
<gene>
    <name evidence="1" type="ORF">PKB_0089</name>
</gene>
<reference evidence="1 2" key="2">
    <citation type="submission" date="2014-05" db="EMBL/GenBank/DDBJ databases">
        <title>Genome sequence of the 3-chlorobenzoate degrading bacterium Pseudomonas knackmussii B13 shows multiple evidence for horizontal gene transfer.</title>
        <authorList>
            <person name="Miyazaki R."/>
            <person name="Bertelli C."/>
            <person name="Falquet L."/>
            <person name="Robinson-Rechavi M."/>
            <person name="Gharib W."/>
            <person name="Roy S."/>
            <person name="Van der Meer J.R."/>
        </authorList>
    </citation>
    <scope>NUCLEOTIDE SEQUENCE [LARGE SCALE GENOMIC DNA]</scope>
    <source>
        <strain evidence="1 2">B13</strain>
    </source>
</reference>
<dbReference type="HOGENOM" id="CLU_798934_0_0_6"/>
<organism evidence="1 2">
    <name type="scientific">Pseudomonas knackmussii (strain DSM 6978 / CCUG 54928 / LMG 23759 / B13)</name>
    <dbReference type="NCBI Taxonomy" id="1301098"/>
    <lineage>
        <taxon>Bacteria</taxon>
        <taxon>Pseudomonadati</taxon>
        <taxon>Pseudomonadota</taxon>
        <taxon>Gammaproteobacteria</taxon>
        <taxon>Pseudomonadales</taxon>
        <taxon>Pseudomonadaceae</taxon>
        <taxon>Pseudomonas</taxon>
    </lineage>
</organism>
<evidence type="ECO:0000313" key="2">
    <source>
        <dbReference type="Proteomes" id="UP000025241"/>
    </source>
</evidence>
<name>A0A024HAE2_PSEKB</name>
<dbReference type="AlphaFoldDB" id="A0A024HAE2"/>
<proteinExistence type="predicted"/>
<dbReference type="KEGG" id="pkc:PKB_0089"/>
<dbReference type="Proteomes" id="UP000025241">
    <property type="component" value="Chromosome I"/>
</dbReference>
<dbReference type="RefSeq" id="WP_043248096.1">
    <property type="nucleotide sequence ID" value="NZ_HG322950.1"/>
</dbReference>
<protein>
    <submittedName>
        <fullName evidence="1">Uncharacterized protein</fullName>
    </submittedName>
</protein>
<dbReference type="OrthoDB" id="7031284at2"/>
<evidence type="ECO:0000313" key="1">
    <source>
        <dbReference type="EMBL" id="CDF81468.1"/>
    </source>
</evidence>
<keyword evidence="2" id="KW-1185">Reference proteome</keyword>
<dbReference type="EMBL" id="HG322950">
    <property type="protein sequence ID" value="CDF81468.1"/>
    <property type="molecule type" value="Genomic_DNA"/>
</dbReference>
<sequence>MMQKKVLIPAGLVVLAVAGYFGLGAYSSKLAQKKLEDWVYDQNLGDSLSWESVSASPLGGTVTIKGVEFSAAAGSDLELRANRVQLSELIDENNRTRARIKIEGVSASPKLLGLMRQYGSFGGYGMGVAAYGPLLSSGRNELKPFDLTLYVDANDDEGTLESDFSLNLPELASVEIHYGLANLKDFNRGMRRLQDSLDQLRKNPGWLGASLADTGADLESMMGRAELSEVSLSLKDNGLVKRSVALQKRYGTPLDPTAGDADKQRDEYFEKTLRTFGKNCESGLRDSAPKLIDLCEIAVDVANGKSRGISFNVKPDERVRLADLERLRAGGPASKRLVERLNPEVSAL</sequence>